<evidence type="ECO:0000256" key="2">
    <source>
        <dbReference type="ARBA" id="ARBA00023721"/>
    </source>
</evidence>
<dbReference type="InParanoid" id="F6V377"/>
<reference evidence="6" key="2">
    <citation type="submission" date="2025-08" db="UniProtKB">
        <authorList>
            <consortium name="Ensembl"/>
        </authorList>
    </citation>
    <scope>IDENTIFICATION</scope>
</reference>
<proteinExistence type="predicted"/>
<sequence>MNKWQHVPLNDYEDNLKKMIKHCVDHGVSKEKIIFISPPPVDEALWLIKMKEMGLPYDTSDRKLKVTEKYAEVCKKVANTAGCKYIDLWSALMNTADLKKYLSDGLHLNDTGSLLLADCITPVIQELTSHLPMQLPAWDVFDL</sequence>
<dbReference type="Proteomes" id="UP000008144">
    <property type="component" value="Unassembled WGS sequence"/>
</dbReference>
<dbReference type="FunFam" id="3.40.50.1110:FF:000085">
    <property type="entry name" value="Uncharacterized protein"/>
    <property type="match status" value="1"/>
</dbReference>
<dbReference type="AlphaFoldDB" id="F6V377"/>
<dbReference type="FunCoup" id="F6V377">
    <property type="interactions" value="235"/>
</dbReference>
<evidence type="ECO:0000259" key="5">
    <source>
        <dbReference type="Pfam" id="PF13472"/>
    </source>
</evidence>
<evidence type="ECO:0000313" key="7">
    <source>
        <dbReference type="Proteomes" id="UP000008144"/>
    </source>
</evidence>
<dbReference type="Pfam" id="PF13472">
    <property type="entry name" value="Lipase_GDSL_2"/>
    <property type="match status" value="1"/>
</dbReference>
<name>F6V377_CIOIN</name>
<dbReference type="PANTHER" id="PTHR14209">
    <property type="entry name" value="ISOAMYL ACETATE-HYDROLYZING ESTERASE 1"/>
    <property type="match status" value="1"/>
</dbReference>
<feature type="domain" description="SGNH hydrolase-type esterase" evidence="5">
    <location>
        <begin position="5"/>
        <end position="112"/>
    </location>
</feature>
<dbReference type="HOGENOM" id="CLU_1805496_0_0_1"/>
<dbReference type="InterPro" id="IPR013830">
    <property type="entry name" value="SGNH_hydro"/>
</dbReference>
<reference evidence="6" key="3">
    <citation type="submission" date="2025-09" db="UniProtKB">
        <authorList>
            <consortium name="Ensembl"/>
        </authorList>
    </citation>
    <scope>IDENTIFICATION</scope>
</reference>
<dbReference type="STRING" id="7719.ENSCINP00000024661"/>
<dbReference type="GO" id="GO:0003847">
    <property type="term" value="F:1-alkyl-2-acetylglycerophosphocholine esterase activity"/>
    <property type="evidence" value="ECO:0007669"/>
    <property type="project" value="UniProtKB-EC"/>
</dbReference>
<organism evidence="6 7">
    <name type="scientific">Ciona intestinalis</name>
    <name type="common">Transparent sea squirt</name>
    <name type="synonym">Ascidia intestinalis</name>
    <dbReference type="NCBI Taxonomy" id="7719"/>
    <lineage>
        <taxon>Eukaryota</taxon>
        <taxon>Metazoa</taxon>
        <taxon>Chordata</taxon>
        <taxon>Tunicata</taxon>
        <taxon>Ascidiacea</taxon>
        <taxon>Phlebobranchia</taxon>
        <taxon>Cionidae</taxon>
        <taxon>Ciona</taxon>
    </lineage>
</organism>
<evidence type="ECO:0000256" key="4">
    <source>
        <dbReference type="ARBA" id="ARBA00048078"/>
    </source>
</evidence>
<dbReference type="Gene3D" id="3.40.50.1110">
    <property type="entry name" value="SGNH hydrolase"/>
    <property type="match status" value="1"/>
</dbReference>
<protein>
    <recommendedName>
        <fullName evidence="1">1-alkyl-2-acetylglycerophosphocholine esterase</fullName>
        <ecNumber evidence="1">3.1.1.47</ecNumber>
    </recommendedName>
</protein>
<evidence type="ECO:0000256" key="3">
    <source>
        <dbReference type="ARBA" id="ARBA00035804"/>
    </source>
</evidence>
<dbReference type="Ensembl" id="ENSCINT00000024907.2">
    <property type="protein sequence ID" value="ENSCINP00000024661.2"/>
    <property type="gene ID" value="ENSCING00000013427.2"/>
</dbReference>
<comment type="catalytic activity">
    <reaction evidence="2">
        <text>1-O-hexadecyl-2-acetyl-sn-glycero-3-phosphocholine + H2O = 1-O-hexadecyl-sn-glycero-3-phosphocholine + acetate + H(+)</text>
        <dbReference type="Rhea" id="RHEA:40479"/>
        <dbReference type="ChEBI" id="CHEBI:15377"/>
        <dbReference type="ChEBI" id="CHEBI:15378"/>
        <dbReference type="ChEBI" id="CHEBI:30089"/>
        <dbReference type="ChEBI" id="CHEBI:44811"/>
        <dbReference type="ChEBI" id="CHEBI:64496"/>
    </reaction>
    <physiologicalReaction direction="left-to-right" evidence="2">
        <dbReference type="Rhea" id="RHEA:40480"/>
    </physiologicalReaction>
</comment>
<accession>F6V377</accession>
<dbReference type="SUPFAM" id="SSF52266">
    <property type="entry name" value="SGNH hydrolase"/>
    <property type="match status" value="1"/>
</dbReference>
<dbReference type="GeneTree" id="ENSGT00390000008069"/>
<dbReference type="EC" id="3.1.1.47" evidence="1"/>
<comment type="catalytic activity">
    <reaction evidence="4">
        <text>a 1-O-alkyl-2-acetyl-sn-glycero-3-phosphocholine + H2O = a 1-O-alkyl-sn-glycero-3-phosphocholine + acetate + H(+)</text>
        <dbReference type="Rhea" id="RHEA:17777"/>
        <dbReference type="ChEBI" id="CHEBI:15377"/>
        <dbReference type="ChEBI" id="CHEBI:15378"/>
        <dbReference type="ChEBI" id="CHEBI:30089"/>
        <dbReference type="ChEBI" id="CHEBI:30909"/>
        <dbReference type="ChEBI" id="CHEBI:36707"/>
        <dbReference type="EC" id="3.1.1.47"/>
    </reaction>
    <physiologicalReaction direction="left-to-right" evidence="4">
        <dbReference type="Rhea" id="RHEA:17778"/>
    </physiologicalReaction>
</comment>
<evidence type="ECO:0000313" key="6">
    <source>
        <dbReference type="Ensembl" id="ENSCINP00000024661.2"/>
    </source>
</evidence>
<dbReference type="PANTHER" id="PTHR14209:SF19">
    <property type="entry name" value="ISOAMYL ACETATE-HYDROLYZING ESTERASE 1 HOMOLOG"/>
    <property type="match status" value="1"/>
</dbReference>
<keyword evidence="7" id="KW-1185">Reference proteome</keyword>
<comment type="catalytic activity">
    <reaction evidence="3">
        <text>1-O-hexadecyl-2-acetyl-sn-glycero-3-phosphate + H2O = 1-O-hexadecyl-sn-glycero-3-phosphate + acetate + H(+)</text>
        <dbReference type="Rhea" id="RHEA:41704"/>
        <dbReference type="ChEBI" id="CHEBI:15377"/>
        <dbReference type="ChEBI" id="CHEBI:15378"/>
        <dbReference type="ChEBI" id="CHEBI:30089"/>
        <dbReference type="ChEBI" id="CHEBI:77580"/>
        <dbReference type="ChEBI" id="CHEBI:78385"/>
    </reaction>
    <physiologicalReaction direction="left-to-right" evidence="3">
        <dbReference type="Rhea" id="RHEA:41705"/>
    </physiologicalReaction>
</comment>
<evidence type="ECO:0000256" key="1">
    <source>
        <dbReference type="ARBA" id="ARBA00013201"/>
    </source>
</evidence>
<dbReference type="InterPro" id="IPR045136">
    <property type="entry name" value="Iah1-like"/>
</dbReference>
<dbReference type="OMA" id="IKYAVIH"/>
<reference evidence="7" key="1">
    <citation type="journal article" date="2002" name="Science">
        <title>The draft genome of Ciona intestinalis: insights into chordate and vertebrate origins.</title>
        <authorList>
            <person name="Dehal P."/>
            <person name="Satou Y."/>
            <person name="Campbell R.K."/>
            <person name="Chapman J."/>
            <person name="Degnan B."/>
            <person name="De Tomaso A."/>
            <person name="Davidson B."/>
            <person name="Di Gregorio A."/>
            <person name="Gelpke M."/>
            <person name="Goodstein D.M."/>
            <person name="Harafuji N."/>
            <person name="Hastings K.E."/>
            <person name="Ho I."/>
            <person name="Hotta K."/>
            <person name="Huang W."/>
            <person name="Kawashima T."/>
            <person name="Lemaire P."/>
            <person name="Martinez D."/>
            <person name="Meinertzhagen I.A."/>
            <person name="Necula S."/>
            <person name="Nonaka M."/>
            <person name="Putnam N."/>
            <person name="Rash S."/>
            <person name="Saiga H."/>
            <person name="Satake M."/>
            <person name="Terry A."/>
            <person name="Yamada L."/>
            <person name="Wang H.G."/>
            <person name="Awazu S."/>
            <person name="Azumi K."/>
            <person name="Boore J."/>
            <person name="Branno M."/>
            <person name="Chin-Bow S."/>
            <person name="DeSantis R."/>
            <person name="Doyle S."/>
            <person name="Francino P."/>
            <person name="Keys D.N."/>
            <person name="Haga S."/>
            <person name="Hayashi H."/>
            <person name="Hino K."/>
            <person name="Imai K.S."/>
            <person name="Inaba K."/>
            <person name="Kano S."/>
            <person name="Kobayashi K."/>
            <person name="Kobayashi M."/>
            <person name="Lee B.I."/>
            <person name="Makabe K.W."/>
            <person name="Manohar C."/>
            <person name="Matassi G."/>
            <person name="Medina M."/>
            <person name="Mochizuki Y."/>
            <person name="Mount S."/>
            <person name="Morishita T."/>
            <person name="Miura S."/>
            <person name="Nakayama A."/>
            <person name="Nishizaka S."/>
            <person name="Nomoto H."/>
            <person name="Ohta F."/>
            <person name="Oishi K."/>
            <person name="Rigoutsos I."/>
            <person name="Sano M."/>
            <person name="Sasaki A."/>
            <person name="Sasakura Y."/>
            <person name="Shoguchi E."/>
            <person name="Shin-i T."/>
            <person name="Spagnuolo A."/>
            <person name="Stainier D."/>
            <person name="Suzuki M.M."/>
            <person name="Tassy O."/>
            <person name="Takatori N."/>
            <person name="Tokuoka M."/>
            <person name="Yagi K."/>
            <person name="Yoshizaki F."/>
            <person name="Wada S."/>
            <person name="Zhang C."/>
            <person name="Hyatt P.D."/>
            <person name="Larimer F."/>
            <person name="Detter C."/>
            <person name="Doggett N."/>
            <person name="Glavina T."/>
            <person name="Hawkins T."/>
            <person name="Richardson P."/>
            <person name="Lucas S."/>
            <person name="Kohara Y."/>
            <person name="Levine M."/>
            <person name="Satoh N."/>
            <person name="Rokhsar D.S."/>
        </authorList>
    </citation>
    <scope>NUCLEOTIDE SEQUENCE [LARGE SCALE GENOMIC DNA]</scope>
</reference>
<dbReference type="InterPro" id="IPR036514">
    <property type="entry name" value="SGNH_hydro_sf"/>
</dbReference>